<reference evidence="2" key="1">
    <citation type="submission" date="2018-09" db="EMBL/GenBank/DDBJ databases">
        <authorList>
            <person name="Livingstone P.G."/>
            <person name="Whitworth D.E."/>
        </authorList>
    </citation>
    <scope>NUCLEOTIDE SEQUENCE [LARGE SCALE GENOMIC DNA]</scope>
    <source>
        <strain evidence="2">AB050A</strain>
    </source>
</reference>
<dbReference type="Pfam" id="PF05973">
    <property type="entry name" value="Gp49"/>
    <property type="match status" value="1"/>
</dbReference>
<dbReference type="Proteomes" id="UP000267003">
    <property type="component" value="Unassembled WGS sequence"/>
</dbReference>
<gene>
    <name evidence="1" type="ORF">D7W81_21740</name>
</gene>
<dbReference type="RefSeq" id="WP_120557314.1">
    <property type="nucleotide sequence ID" value="NZ_RAWK01000130.1"/>
</dbReference>
<organism evidence="1 2">
    <name type="scientific">Corallococcus aberystwythensis</name>
    <dbReference type="NCBI Taxonomy" id="2316722"/>
    <lineage>
        <taxon>Bacteria</taxon>
        <taxon>Pseudomonadati</taxon>
        <taxon>Myxococcota</taxon>
        <taxon>Myxococcia</taxon>
        <taxon>Myxococcales</taxon>
        <taxon>Cystobacterineae</taxon>
        <taxon>Myxococcaceae</taxon>
        <taxon>Corallococcus</taxon>
    </lineage>
</organism>
<comment type="caution">
    <text evidence="1">The sequence shown here is derived from an EMBL/GenBank/DDBJ whole genome shotgun (WGS) entry which is preliminary data.</text>
</comment>
<evidence type="ECO:0000313" key="1">
    <source>
        <dbReference type="EMBL" id="RKH62669.1"/>
    </source>
</evidence>
<dbReference type="InterPro" id="IPR009241">
    <property type="entry name" value="HigB-like"/>
</dbReference>
<dbReference type="EMBL" id="RAWK01000130">
    <property type="protein sequence ID" value="RKH62669.1"/>
    <property type="molecule type" value="Genomic_DNA"/>
</dbReference>
<name>A0A3A8Q1N6_9BACT</name>
<evidence type="ECO:0000313" key="2">
    <source>
        <dbReference type="Proteomes" id="UP000267003"/>
    </source>
</evidence>
<sequence length="110" mass="12382">MKLKVSFYATPRGGNPVQKYLHALADHEAAPLYASLRDIEVHGLKGTTASLRSIEGKLWELKVGRHRVFYVLLTGPEMVLLHACKKQGQKARKVDLELSRSRMKEVLEGD</sequence>
<proteinExistence type="predicted"/>
<dbReference type="OrthoDB" id="3233388at2"/>
<dbReference type="AlphaFoldDB" id="A0A3A8Q1N6"/>
<keyword evidence="2" id="KW-1185">Reference proteome</keyword>
<protein>
    <submittedName>
        <fullName evidence="1">Type II toxin-antitoxin system RelE/ParE family toxin</fullName>
    </submittedName>
</protein>
<accession>A0A3A8Q1N6</accession>